<dbReference type="Pfam" id="PF02631">
    <property type="entry name" value="RecX_HTH2"/>
    <property type="match status" value="1"/>
</dbReference>
<evidence type="ECO:0000313" key="10">
    <source>
        <dbReference type="Proteomes" id="UP000661607"/>
    </source>
</evidence>
<evidence type="ECO:0000256" key="3">
    <source>
        <dbReference type="ARBA" id="ARBA00018111"/>
    </source>
</evidence>
<reference evidence="9 10" key="1">
    <citation type="submission" date="2020-10" db="EMBL/GenBank/DDBJ databases">
        <title>Sequencing the genomes of 1000 actinobacteria strains.</title>
        <authorList>
            <person name="Klenk H.-P."/>
        </authorList>
    </citation>
    <scope>NUCLEOTIDE SEQUENCE [LARGE SCALE GENOMIC DNA]</scope>
    <source>
        <strain evidence="9 10">DSM 43748</strain>
    </source>
</reference>
<dbReference type="HAMAP" id="MF_01114">
    <property type="entry name" value="RecX"/>
    <property type="match status" value="1"/>
</dbReference>
<comment type="function">
    <text evidence="5">Modulates RecA activity.</text>
</comment>
<dbReference type="Pfam" id="PF21982">
    <property type="entry name" value="RecX_HTH1"/>
    <property type="match status" value="1"/>
</dbReference>
<feature type="domain" description="RecX second three-helical" evidence="6">
    <location>
        <begin position="37"/>
        <end position="77"/>
    </location>
</feature>
<dbReference type="InterPro" id="IPR036388">
    <property type="entry name" value="WH-like_DNA-bd_sf"/>
</dbReference>
<sequence length="147" mass="16407">MAPKTRGQLAEAMRKRDVPDEVAEAVLDRFTELGLINDEAFAEAWVDSRHHGRGLARRALAAELRHRGVDSETVNEAVERVDSDQEADTARRLVERKLASTRGLDPQARTRRLAGMLARKGYGAGLAYRVVREALENEGVEVEDEFP</sequence>
<evidence type="ECO:0000259" key="8">
    <source>
        <dbReference type="Pfam" id="PF21982"/>
    </source>
</evidence>
<dbReference type="PANTHER" id="PTHR33602:SF1">
    <property type="entry name" value="REGULATORY PROTEIN RECX FAMILY PROTEIN"/>
    <property type="match status" value="1"/>
</dbReference>
<evidence type="ECO:0000259" key="6">
    <source>
        <dbReference type="Pfam" id="PF02631"/>
    </source>
</evidence>
<dbReference type="PANTHER" id="PTHR33602">
    <property type="entry name" value="REGULATORY PROTEIN RECX FAMILY PROTEIN"/>
    <property type="match status" value="1"/>
</dbReference>
<evidence type="ECO:0000313" key="9">
    <source>
        <dbReference type="EMBL" id="MBE1562433.1"/>
    </source>
</evidence>
<feature type="domain" description="RecX first three-helical" evidence="8">
    <location>
        <begin position="2"/>
        <end position="29"/>
    </location>
</feature>
<dbReference type="Gene3D" id="1.10.10.10">
    <property type="entry name" value="Winged helix-like DNA-binding domain superfamily/Winged helix DNA-binding domain"/>
    <property type="match status" value="2"/>
</dbReference>
<organism evidence="9 10">
    <name type="scientific">Nonomuraea africana</name>
    <dbReference type="NCBI Taxonomy" id="46171"/>
    <lineage>
        <taxon>Bacteria</taxon>
        <taxon>Bacillati</taxon>
        <taxon>Actinomycetota</taxon>
        <taxon>Actinomycetes</taxon>
        <taxon>Streptosporangiales</taxon>
        <taxon>Streptosporangiaceae</taxon>
        <taxon>Nonomuraea</taxon>
    </lineage>
</organism>
<name>A0ABR9KK89_9ACTN</name>
<evidence type="ECO:0000256" key="1">
    <source>
        <dbReference type="ARBA" id="ARBA00004496"/>
    </source>
</evidence>
<dbReference type="EMBL" id="JADBEF010000001">
    <property type="protein sequence ID" value="MBE1562433.1"/>
    <property type="molecule type" value="Genomic_DNA"/>
</dbReference>
<dbReference type="InterPro" id="IPR003783">
    <property type="entry name" value="Regulatory_RecX"/>
</dbReference>
<dbReference type="Proteomes" id="UP000661607">
    <property type="component" value="Unassembled WGS sequence"/>
</dbReference>
<comment type="similarity">
    <text evidence="2 5">Belongs to the RecX family.</text>
</comment>
<keyword evidence="4 5" id="KW-0963">Cytoplasm</keyword>
<evidence type="ECO:0000259" key="7">
    <source>
        <dbReference type="Pfam" id="PF21981"/>
    </source>
</evidence>
<keyword evidence="10" id="KW-1185">Reference proteome</keyword>
<gene>
    <name evidence="5" type="primary">recX</name>
    <name evidence="9" type="ORF">H4W81_005212</name>
</gene>
<feature type="domain" description="RecX third three-helical" evidence="7">
    <location>
        <begin position="84"/>
        <end position="131"/>
    </location>
</feature>
<proteinExistence type="inferred from homology"/>
<evidence type="ECO:0000256" key="2">
    <source>
        <dbReference type="ARBA" id="ARBA00009695"/>
    </source>
</evidence>
<accession>A0ABR9KK89</accession>
<dbReference type="Pfam" id="PF21981">
    <property type="entry name" value="RecX_HTH3"/>
    <property type="match status" value="1"/>
</dbReference>
<comment type="caution">
    <text evidence="9">The sequence shown here is derived from an EMBL/GenBank/DDBJ whole genome shotgun (WGS) entry which is preliminary data.</text>
</comment>
<dbReference type="InterPro" id="IPR053925">
    <property type="entry name" value="RecX_HTH_3rd"/>
</dbReference>
<dbReference type="InterPro" id="IPR053924">
    <property type="entry name" value="RecX_HTH_2nd"/>
</dbReference>
<dbReference type="InterPro" id="IPR053926">
    <property type="entry name" value="RecX_HTH_1st"/>
</dbReference>
<comment type="subcellular location">
    <subcellularLocation>
        <location evidence="1 5">Cytoplasm</location>
    </subcellularLocation>
</comment>
<evidence type="ECO:0000256" key="4">
    <source>
        <dbReference type="ARBA" id="ARBA00022490"/>
    </source>
</evidence>
<protein>
    <recommendedName>
        <fullName evidence="3 5">Regulatory protein RecX</fullName>
    </recommendedName>
</protein>
<evidence type="ECO:0000256" key="5">
    <source>
        <dbReference type="HAMAP-Rule" id="MF_01114"/>
    </source>
</evidence>